<dbReference type="InParanoid" id="B4D6E2"/>
<evidence type="ECO:0000313" key="4">
    <source>
        <dbReference type="Proteomes" id="UP000005824"/>
    </source>
</evidence>
<evidence type="ECO:0000256" key="1">
    <source>
        <dbReference type="SAM" id="MobiDB-lite"/>
    </source>
</evidence>
<dbReference type="EMBL" id="ABVL01000015">
    <property type="protein sequence ID" value="EDY18051.1"/>
    <property type="molecule type" value="Genomic_DNA"/>
</dbReference>
<accession>B4D6E2</accession>
<evidence type="ECO:0000313" key="3">
    <source>
        <dbReference type="EMBL" id="EDY18051.1"/>
    </source>
</evidence>
<proteinExistence type="predicted"/>
<name>B4D6E2_9BACT</name>
<dbReference type="Proteomes" id="UP000005824">
    <property type="component" value="Unassembled WGS sequence"/>
</dbReference>
<keyword evidence="2" id="KW-0472">Membrane</keyword>
<keyword evidence="4" id="KW-1185">Reference proteome</keyword>
<reference evidence="3 4" key="1">
    <citation type="journal article" date="2011" name="J. Bacteriol.">
        <title>Genome sequence of Chthoniobacter flavus Ellin428, an aerobic heterotrophic soil bacterium.</title>
        <authorList>
            <person name="Kant R."/>
            <person name="van Passel M.W."/>
            <person name="Palva A."/>
            <person name="Lucas S."/>
            <person name="Lapidus A."/>
            <person name="Glavina Del Rio T."/>
            <person name="Dalin E."/>
            <person name="Tice H."/>
            <person name="Bruce D."/>
            <person name="Goodwin L."/>
            <person name="Pitluck S."/>
            <person name="Larimer F.W."/>
            <person name="Land M.L."/>
            <person name="Hauser L."/>
            <person name="Sangwan P."/>
            <person name="de Vos W.M."/>
            <person name="Janssen P.H."/>
            <person name="Smidt H."/>
        </authorList>
    </citation>
    <scope>NUCLEOTIDE SEQUENCE [LARGE SCALE GENOMIC DNA]</scope>
    <source>
        <strain evidence="3 4">Ellin428</strain>
    </source>
</reference>
<protein>
    <submittedName>
        <fullName evidence="3">Uncharacterized protein</fullName>
    </submittedName>
</protein>
<feature type="compositionally biased region" description="Polar residues" evidence="1">
    <location>
        <begin position="86"/>
        <end position="102"/>
    </location>
</feature>
<organism evidence="3 4">
    <name type="scientific">Chthoniobacter flavus Ellin428</name>
    <dbReference type="NCBI Taxonomy" id="497964"/>
    <lineage>
        <taxon>Bacteria</taxon>
        <taxon>Pseudomonadati</taxon>
        <taxon>Verrucomicrobiota</taxon>
        <taxon>Spartobacteria</taxon>
        <taxon>Chthoniobacterales</taxon>
        <taxon>Chthoniobacteraceae</taxon>
        <taxon>Chthoniobacter</taxon>
    </lineage>
</organism>
<evidence type="ECO:0000256" key="2">
    <source>
        <dbReference type="SAM" id="Phobius"/>
    </source>
</evidence>
<comment type="caution">
    <text evidence="3">The sequence shown here is derived from an EMBL/GenBank/DDBJ whole genome shotgun (WGS) entry which is preliminary data.</text>
</comment>
<keyword evidence="2" id="KW-1133">Transmembrane helix</keyword>
<keyword evidence="2" id="KW-0812">Transmembrane</keyword>
<dbReference type="AlphaFoldDB" id="B4D6E2"/>
<gene>
    <name evidence="3" type="ORF">CfE428DRAFT_4482</name>
</gene>
<feature type="region of interest" description="Disordered" evidence="1">
    <location>
        <begin position="80"/>
        <end position="109"/>
    </location>
</feature>
<sequence length="109" mass="11619">MVCVLTGLPVFLLPPVALTQSLTAYLLLKGRPRVLQIFCASSILAGLVIFLFGASIFGALNLVPIILLMLSAGPDLTRTEARENQETNSATLDLSASPSTPAESREDIY</sequence>
<feature type="transmembrane region" description="Helical" evidence="2">
    <location>
        <begin position="43"/>
        <end position="70"/>
    </location>
</feature>